<dbReference type="Pfam" id="PF00086">
    <property type="entry name" value="Thyroglobulin_1"/>
    <property type="match status" value="2"/>
</dbReference>
<evidence type="ECO:0000256" key="1">
    <source>
        <dbReference type="ARBA" id="ARBA00004613"/>
    </source>
</evidence>
<dbReference type="PANTHER" id="PTHR12352">
    <property type="entry name" value="SECRETED MODULAR CALCIUM-BINDING PROTEIN"/>
    <property type="match status" value="1"/>
</dbReference>
<name>A0ABP1S3K5_9HEXA</name>
<evidence type="ECO:0000256" key="5">
    <source>
        <dbReference type="PROSITE-ProRule" id="PRU00500"/>
    </source>
</evidence>
<dbReference type="PANTHER" id="PTHR12352:SF3">
    <property type="entry name" value="NIDOGEN-2"/>
    <property type="match status" value="1"/>
</dbReference>
<dbReference type="SUPFAM" id="SSF57610">
    <property type="entry name" value="Thyroglobulin type-1 domain"/>
    <property type="match status" value="3"/>
</dbReference>
<keyword evidence="8" id="KW-1185">Reference proteome</keyword>
<sequence length="427" mass="48246">MAKFNHADFAISKTTAVICFIVTLFACHHEVFSFYCTDSYCAEQTSEYMFPCPEARNCTNMGYRTFLDPDVCNCCEYCFEYLKENDTCTTMSEQKPTEMCGPHLTCVAEDTGVAKCRRITSAPDEPDDKPKDPNFCMTRRYEYEVAKEKGTLGIAQMYPECDAGGFYAPRQCLPGSVCYCSNLRGERIFGLALNSEYQDCACARDIARLQEFGFSGRLPHCLSNGDYDELQCVVRTCFCRSHPEKLFAMHAMNDSDCYDPTIHVFDEEQPRYYMRDCELARARIEVQIAEAELDDTKMIVADMPVCDPDGNYAPIQTDFNRMYCAALNGTQIETYEAEKFTAAATGMNCYCARARLLLDNSATGKPKCCSNGNYKPWQCIGETCFCVNSLGQQDPSLGQVYEDKVDELPCYPEKKPEDGTDPDCVYE</sequence>
<keyword evidence="3" id="KW-0677">Repeat</keyword>
<evidence type="ECO:0000256" key="2">
    <source>
        <dbReference type="ARBA" id="ARBA00022525"/>
    </source>
</evidence>
<feature type="domain" description="Thyroglobulin type-1" evidence="6">
    <location>
        <begin position="346"/>
        <end position="410"/>
    </location>
</feature>
<feature type="domain" description="Thyroglobulin type-1" evidence="6">
    <location>
        <begin position="133"/>
        <end position="202"/>
    </location>
</feature>
<evidence type="ECO:0000259" key="6">
    <source>
        <dbReference type="PROSITE" id="PS51162"/>
    </source>
</evidence>
<organism evidence="7 8">
    <name type="scientific">Orchesella dallaii</name>
    <dbReference type="NCBI Taxonomy" id="48710"/>
    <lineage>
        <taxon>Eukaryota</taxon>
        <taxon>Metazoa</taxon>
        <taxon>Ecdysozoa</taxon>
        <taxon>Arthropoda</taxon>
        <taxon>Hexapoda</taxon>
        <taxon>Collembola</taxon>
        <taxon>Entomobryomorpha</taxon>
        <taxon>Entomobryoidea</taxon>
        <taxon>Orchesellidae</taxon>
        <taxon>Orchesellinae</taxon>
        <taxon>Orchesella</taxon>
    </lineage>
</organism>
<dbReference type="InterPro" id="IPR000716">
    <property type="entry name" value="Thyroglobulin_1"/>
</dbReference>
<evidence type="ECO:0000313" key="8">
    <source>
        <dbReference type="Proteomes" id="UP001642540"/>
    </source>
</evidence>
<dbReference type="EMBL" id="CAXLJM020000151">
    <property type="protein sequence ID" value="CAL8143252.1"/>
    <property type="molecule type" value="Genomic_DNA"/>
</dbReference>
<reference evidence="7 8" key="1">
    <citation type="submission" date="2024-08" db="EMBL/GenBank/DDBJ databases">
        <authorList>
            <person name="Cucini C."/>
            <person name="Frati F."/>
        </authorList>
    </citation>
    <scope>NUCLEOTIDE SEQUENCE [LARGE SCALE GENOMIC DNA]</scope>
</reference>
<comment type="caution">
    <text evidence="5">Lacks conserved residue(s) required for the propagation of feature annotation.</text>
</comment>
<keyword evidence="4 5" id="KW-1015">Disulfide bond</keyword>
<dbReference type="SMART" id="SM00211">
    <property type="entry name" value="TY"/>
    <property type="match status" value="4"/>
</dbReference>
<comment type="subcellular location">
    <subcellularLocation>
        <location evidence="1">Secreted</location>
    </subcellularLocation>
</comment>
<gene>
    <name evidence="7" type="ORF">ODALV1_LOCUS29393</name>
</gene>
<dbReference type="InterPro" id="IPR036857">
    <property type="entry name" value="Thyroglobulin_1_sf"/>
</dbReference>
<accession>A0ABP1S3K5</accession>
<evidence type="ECO:0000313" key="7">
    <source>
        <dbReference type="EMBL" id="CAL8143252.1"/>
    </source>
</evidence>
<feature type="disulfide bond" evidence="5">
    <location>
        <begin position="349"/>
        <end position="368"/>
    </location>
</feature>
<dbReference type="Gene3D" id="4.10.800.10">
    <property type="entry name" value="Thyroglobulin type-1"/>
    <property type="match status" value="2"/>
</dbReference>
<dbReference type="PROSITE" id="PS51162">
    <property type="entry name" value="THYROGLOBULIN_1_2"/>
    <property type="match status" value="2"/>
</dbReference>
<dbReference type="Proteomes" id="UP001642540">
    <property type="component" value="Unassembled WGS sequence"/>
</dbReference>
<dbReference type="PROSITE" id="PS51257">
    <property type="entry name" value="PROKAR_LIPOPROTEIN"/>
    <property type="match status" value="1"/>
</dbReference>
<keyword evidence="2" id="KW-0964">Secreted</keyword>
<evidence type="ECO:0000256" key="3">
    <source>
        <dbReference type="ARBA" id="ARBA00022737"/>
    </source>
</evidence>
<protein>
    <recommendedName>
        <fullName evidence="6">Thyroglobulin type-1 domain-containing protein</fullName>
    </recommendedName>
</protein>
<evidence type="ECO:0000256" key="4">
    <source>
        <dbReference type="ARBA" id="ARBA00023157"/>
    </source>
</evidence>
<comment type="caution">
    <text evidence="7">The sequence shown here is derived from an EMBL/GenBank/DDBJ whole genome shotgun (WGS) entry which is preliminary data.</text>
</comment>
<dbReference type="InterPro" id="IPR051950">
    <property type="entry name" value="Dev_reg/Prot_inhib"/>
</dbReference>
<proteinExistence type="predicted"/>